<protein>
    <submittedName>
        <fullName evidence="1">Uncharacterized protein</fullName>
    </submittedName>
</protein>
<evidence type="ECO:0000313" key="2">
    <source>
        <dbReference type="EMBL" id="CAF4115727.1"/>
    </source>
</evidence>
<evidence type="ECO:0000313" key="3">
    <source>
        <dbReference type="Proteomes" id="UP000677228"/>
    </source>
</evidence>
<dbReference type="Proteomes" id="UP000682733">
    <property type="component" value="Unassembled WGS sequence"/>
</dbReference>
<gene>
    <name evidence="1" type="ORF">OVA965_LOCUS28866</name>
    <name evidence="2" type="ORF">TMI583_LOCUS29626</name>
</gene>
<dbReference type="AlphaFoldDB" id="A0A8S2EU75"/>
<feature type="non-terminal residue" evidence="1">
    <location>
        <position position="1"/>
    </location>
</feature>
<comment type="caution">
    <text evidence="1">The sequence shown here is derived from an EMBL/GenBank/DDBJ whole genome shotgun (WGS) entry which is preliminary data.</text>
</comment>
<evidence type="ECO:0000313" key="1">
    <source>
        <dbReference type="EMBL" id="CAF1308401.1"/>
    </source>
</evidence>
<dbReference type="EMBL" id="CAJOBA010041520">
    <property type="protein sequence ID" value="CAF4115727.1"/>
    <property type="molecule type" value="Genomic_DNA"/>
</dbReference>
<reference evidence="1" key="1">
    <citation type="submission" date="2021-02" db="EMBL/GenBank/DDBJ databases">
        <authorList>
            <person name="Nowell W R."/>
        </authorList>
    </citation>
    <scope>NUCLEOTIDE SEQUENCE</scope>
</reference>
<organism evidence="1 3">
    <name type="scientific">Didymodactylos carnosus</name>
    <dbReference type="NCBI Taxonomy" id="1234261"/>
    <lineage>
        <taxon>Eukaryota</taxon>
        <taxon>Metazoa</taxon>
        <taxon>Spiralia</taxon>
        <taxon>Gnathifera</taxon>
        <taxon>Rotifera</taxon>
        <taxon>Eurotatoria</taxon>
        <taxon>Bdelloidea</taxon>
        <taxon>Philodinida</taxon>
        <taxon>Philodinidae</taxon>
        <taxon>Didymodactylos</taxon>
    </lineage>
</organism>
<sequence>NRLVEFIDLLREVMCGQTRAVGNRDVKRI</sequence>
<accession>A0A8S2EU75</accession>
<dbReference type="Proteomes" id="UP000677228">
    <property type="component" value="Unassembled WGS sequence"/>
</dbReference>
<dbReference type="EMBL" id="CAJNOK010019939">
    <property type="protein sequence ID" value="CAF1308401.1"/>
    <property type="molecule type" value="Genomic_DNA"/>
</dbReference>
<proteinExistence type="predicted"/>
<name>A0A8S2EU75_9BILA</name>